<evidence type="ECO:0000256" key="1">
    <source>
        <dbReference type="ARBA" id="ARBA00004418"/>
    </source>
</evidence>
<sequence>MLRKLVPVLAATTLVLAACGGGDDEAAGSASGGGEGGGGELRQVTAGLLPVAVTGALVAGIEQGFFEDHGLDVTIETGQGGAALLPAVASGEMEFATSNPVSLLQARDQGLDVRVVGHWTSTLEEGDEDVNGVVASAASGVTSAAGLAGKRIAVNTLNGMGQLTIDEAVRQDGGDPSGISYVELPFPDMPAALEAGNVDAVWVPEPFLTQLIAAGNPVASYSSKESVPGHPTQLFFTSGQLAESDPQLVEDFTAALEETLTWADENPDAVREAGAEFLELPAGALADVRIEAFGTDLRREQIERMGELMVDAGLLDGEPDVEGLLPEE</sequence>
<evidence type="ECO:0000313" key="7">
    <source>
        <dbReference type="Proteomes" id="UP000470246"/>
    </source>
</evidence>
<evidence type="ECO:0000256" key="2">
    <source>
        <dbReference type="ARBA" id="ARBA00010742"/>
    </source>
</evidence>
<evidence type="ECO:0000256" key="4">
    <source>
        <dbReference type="SAM" id="SignalP"/>
    </source>
</evidence>
<dbReference type="EMBL" id="JAAGWF010000011">
    <property type="protein sequence ID" value="NEK58628.1"/>
    <property type="molecule type" value="Genomic_DNA"/>
</dbReference>
<evidence type="ECO:0000256" key="3">
    <source>
        <dbReference type="ARBA" id="ARBA00022729"/>
    </source>
</evidence>
<keyword evidence="3 4" id="KW-0732">Signal</keyword>
<feature type="chain" id="PRO_5039027208" evidence="4">
    <location>
        <begin position="18"/>
        <end position="328"/>
    </location>
</feature>
<evidence type="ECO:0000259" key="5">
    <source>
        <dbReference type="Pfam" id="PF09084"/>
    </source>
</evidence>
<protein>
    <submittedName>
        <fullName evidence="6">ABC transporter substrate-binding protein</fullName>
    </submittedName>
</protein>
<dbReference type="PANTHER" id="PTHR30024">
    <property type="entry name" value="ALIPHATIC SULFONATES-BINDING PROTEIN-RELATED"/>
    <property type="match status" value="1"/>
</dbReference>
<comment type="caution">
    <text evidence="6">The sequence shown here is derived from an EMBL/GenBank/DDBJ whole genome shotgun (WGS) entry which is preliminary data.</text>
</comment>
<comment type="subcellular location">
    <subcellularLocation>
        <location evidence="1">Periplasm</location>
    </subcellularLocation>
</comment>
<dbReference type="GO" id="GO:0042597">
    <property type="term" value="C:periplasmic space"/>
    <property type="evidence" value="ECO:0007669"/>
    <property type="project" value="UniProtKB-SubCell"/>
</dbReference>
<organism evidence="6 7">
    <name type="scientific">Geodermatophilus sabuli</name>
    <dbReference type="NCBI Taxonomy" id="1564158"/>
    <lineage>
        <taxon>Bacteria</taxon>
        <taxon>Bacillati</taxon>
        <taxon>Actinomycetota</taxon>
        <taxon>Actinomycetes</taxon>
        <taxon>Geodermatophilales</taxon>
        <taxon>Geodermatophilaceae</taxon>
        <taxon>Geodermatophilus</taxon>
    </lineage>
</organism>
<feature type="domain" description="SsuA/THI5-like" evidence="5">
    <location>
        <begin position="57"/>
        <end position="269"/>
    </location>
</feature>
<reference evidence="6 7" key="1">
    <citation type="submission" date="2020-02" db="EMBL/GenBank/DDBJ databases">
        <title>Geodermatophilus sabuli CPCC 205279 I12A-02694.</title>
        <authorList>
            <person name="Jiang Z."/>
        </authorList>
    </citation>
    <scope>NUCLEOTIDE SEQUENCE [LARGE SCALE GENOMIC DNA]</scope>
    <source>
        <strain evidence="6 7">I12A-02694</strain>
    </source>
</reference>
<dbReference type="InterPro" id="IPR015168">
    <property type="entry name" value="SsuA/THI5"/>
</dbReference>
<dbReference type="Proteomes" id="UP000470246">
    <property type="component" value="Unassembled WGS sequence"/>
</dbReference>
<comment type="similarity">
    <text evidence="2">Belongs to the bacterial solute-binding protein SsuA/TauA family.</text>
</comment>
<name>A0A7K3W1Z6_9ACTN</name>
<dbReference type="SUPFAM" id="SSF53850">
    <property type="entry name" value="Periplasmic binding protein-like II"/>
    <property type="match status" value="1"/>
</dbReference>
<accession>A0A7K3W1Z6</accession>
<dbReference type="Pfam" id="PF09084">
    <property type="entry name" value="NMT1"/>
    <property type="match status" value="1"/>
</dbReference>
<dbReference type="Gene3D" id="3.40.190.10">
    <property type="entry name" value="Periplasmic binding protein-like II"/>
    <property type="match status" value="2"/>
</dbReference>
<proteinExistence type="inferred from homology"/>
<gene>
    <name evidence="6" type="ORF">GCU56_12195</name>
</gene>
<evidence type="ECO:0000313" key="6">
    <source>
        <dbReference type="EMBL" id="NEK58628.1"/>
    </source>
</evidence>
<dbReference type="PANTHER" id="PTHR30024:SF47">
    <property type="entry name" value="TAURINE-BINDING PERIPLASMIC PROTEIN"/>
    <property type="match status" value="1"/>
</dbReference>
<keyword evidence="7" id="KW-1185">Reference proteome</keyword>
<feature type="signal peptide" evidence="4">
    <location>
        <begin position="1"/>
        <end position="17"/>
    </location>
</feature>
<dbReference type="AlphaFoldDB" id="A0A7K3W1Z6"/>
<dbReference type="RefSeq" id="WP_163482012.1">
    <property type="nucleotide sequence ID" value="NZ_JAAGWF010000011.1"/>
</dbReference>
<dbReference type="PROSITE" id="PS51257">
    <property type="entry name" value="PROKAR_LIPOPROTEIN"/>
    <property type="match status" value="1"/>
</dbReference>